<sequence>MRITGGDVRQAVAVINGDLERAGAEWRVYVGHSAQGYRAYEQKVGAAGCAVERNLSPVLPSRSMYGWLLAWYDGLQAGMKLQPIRNVQGTGGG</sequence>
<gene>
    <name evidence="1" type="ORF">MM415A01070_0024</name>
</gene>
<dbReference type="AlphaFoldDB" id="A0A6M3K9H4"/>
<organism evidence="1">
    <name type="scientific">viral metagenome</name>
    <dbReference type="NCBI Taxonomy" id="1070528"/>
    <lineage>
        <taxon>unclassified sequences</taxon>
        <taxon>metagenomes</taxon>
        <taxon>organismal metagenomes</taxon>
    </lineage>
</organism>
<reference evidence="1" key="1">
    <citation type="submission" date="2020-03" db="EMBL/GenBank/DDBJ databases">
        <title>The deep terrestrial virosphere.</title>
        <authorList>
            <person name="Holmfeldt K."/>
            <person name="Nilsson E."/>
            <person name="Simone D."/>
            <person name="Lopez-Fernandez M."/>
            <person name="Wu X."/>
            <person name="de Brujin I."/>
            <person name="Lundin D."/>
            <person name="Andersson A."/>
            <person name="Bertilsson S."/>
            <person name="Dopson M."/>
        </authorList>
    </citation>
    <scope>NUCLEOTIDE SEQUENCE</scope>
    <source>
        <strain evidence="1">MM415A01070</strain>
    </source>
</reference>
<proteinExistence type="predicted"/>
<accession>A0A6M3K9H4</accession>
<name>A0A6M3K9H4_9ZZZZ</name>
<dbReference type="EMBL" id="MT142337">
    <property type="protein sequence ID" value="QJA78457.1"/>
    <property type="molecule type" value="Genomic_DNA"/>
</dbReference>
<protein>
    <submittedName>
        <fullName evidence="1">Uncharacterized protein</fullName>
    </submittedName>
</protein>
<evidence type="ECO:0000313" key="1">
    <source>
        <dbReference type="EMBL" id="QJA78457.1"/>
    </source>
</evidence>